<protein>
    <submittedName>
        <fullName evidence="8">ELH</fullName>
    </submittedName>
</protein>
<evidence type="ECO:0000256" key="6">
    <source>
        <dbReference type="SAM" id="MobiDB-lite"/>
    </source>
</evidence>
<keyword evidence="9" id="KW-1185">Reference proteome</keyword>
<gene>
    <name evidence="8" type="ORF">PoB_001314700</name>
</gene>
<keyword evidence="5" id="KW-0527">Neuropeptide</keyword>
<evidence type="ECO:0000313" key="9">
    <source>
        <dbReference type="Proteomes" id="UP000735302"/>
    </source>
</evidence>
<accession>A0AAV3YUN0</accession>
<feature type="region of interest" description="Disordered" evidence="6">
    <location>
        <begin position="134"/>
        <end position="198"/>
    </location>
</feature>
<dbReference type="GO" id="GO:0005179">
    <property type="term" value="F:hormone activity"/>
    <property type="evidence" value="ECO:0007669"/>
    <property type="project" value="InterPro"/>
</dbReference>
<comment type="similarity">
    <text evidence="2">Belongs to the molluscan ELH family.</text>
</comment>
<dbReference type="GO" id="GO:0005576">
    <property type="term" value="C:extracellular region"/>
    <property type="evidence" value="ECO:0007669"/>
    <property type="project" value="UniProtKB-SubCell"/>
</dbReference>
<feature type="signal peptide" evidence="7">
    <location>
        <begin position="1"/>
        <end position="21"/>
    </location>
</feature>
<evidence type="ECO:0000256" key="5">
    <source>
        <dbReference type="ARBA" id="ARBA00023320"/>
    </source>
</evidence>
<evidence type="ECO:0000256" key="4">
    <source>
        <dbReference type="ARBA" id="ARBA00022815"/>
    </source>
</evidence>
<evidence type="ECO:0000313" key="8">
    <source>
        <dbReference type="EMBL" id="GFN86641.1"/>
    </source>
</evidence>
<proteinExistence type="inferred from homology"/>
<evidence type="ECO:0000256" key="3">
    <source>
        <dbReference type="ARBA" id="ARBA00022525"/>
    </source>
</evidence>
<sequence>MALRKPLLFTLAAICLESMLTVLPTLSVVASPSYEGLYVNMDGQQATLDGFETDKRRLRFVRRGDFGSSPRQIRDPRLRFAKRDPDGNVDSSYMEERQIRDPRLRFAKKDLDANIESGFIESRQIRDPRLRFPKREAVLHPEMEIQSGTDSESEHKQIPVQNEEADEILSRATAEDLNKEEHHSRKRRSALFSSLSSVGSQEALSRPKRWSFDTDMDVIRAMMMRLVQRRRAEECNRIRAAMLEAGKRSASMPPTDNEDTAAAADKDGDAHDDDYTTAGISIATAAAAAAAAAAAGAADDDDDDDDEEEEEEEEEEEGEDYGDDDQNHSVDISIDNKDNDSRGSNPG</sequence>
<keyword evidence="3" id="KW-0964">Secreted</keyword>
<dbReference type="AlphaFoldDB" id="A0AAV3YUN0"/>
<dbReference type="Pfam" id="PF02323">
    <property type="entry name" value="ELH"/>
    <property type="match status" value="1"/>
</dbReference>
<dbReference type="Proteomes" id="UP000735302">
    <property type="component" value="Unassembled WGS sequence"/>
</dbReference>
<keyword evidence="4" id="KW-0027">Amidation</keyword>
<comment type="subcellular location">
    <subcellularLocation>
        <location evidence="1">Secreted</location>
    </subcellularLocation>
</comment>
<feature type="region of interest" description="Disordered" evidence="6">
    <location>
        <begin position="245"/>
        <end position="347"/>
    </location>
</feature>
<name>A0AAV3YUN0_9GAST</name>
<feature type="compositionally biased region" description="Basic and acidic residues" evidence="6">
    <location>
        <begin position="134"/>
        <end position="143"/>
    </location>
</feature>
<feature type="compositionally biased region" description="Basic and acidic residues" evidence="6">
    <location>
        <begin position="173"/>
        <end position="183"/>
    </location>
</feature>
<organism evidence="8 9">
    <name type="scientific">Plakobranchus ocellatus</name>
    <dbReference type="NCBI Taxonomy" id="259542"/>
    <lineage>
        <taxon>Eukaryota</taxon>
        <taxon>Metazoa</taxon>
        <taxon>Spiralia</taxon>
        <taxon>Lophotrochozoa</taxon>
        <taxon>Mollusca</taxon>
        <taxon>Gastropoda</taxon>
        <taxon>Heterobranchia</taxon>
        <taxon>Euthyneura</taxon>
        <taxon>Panpulmonata</taxon>
        <taxon>Sacoglossa</taxon>
        <taxon>Placobranchoidea</taxon>
        <taxon>Plakobranchidae</taxon>
        <taxon>Plakobranchus</taxon>
    </lineage>
</organism>
<dbReference type="InterPro" id="IPR003424">
    <property type="entry name" value="ELH"/>
</dbReference>
<evidence type="ECO:0000256" key="1">
    <source>
        <dbReference type="ARBA" id="ARBA00004613"/>
    </source>
</evidence>
<dbReference type="GO" id="GO:0007218">
    <property type="term" value="P:neuropeptide signaling pathway"/>
    <property type="evidence" value="ECO:0007669"/>
    <property type="project" value="UniProtKB-KW"/>
</dbReference>
<keyword evidence="7" id="KW-0732">Signal</keyword>
<comment type="caution">
    <text evidence="8">The sequence shown here is derived from an EMBL/GenBank/DDBJ whole genome shotgun (WGS) entry which is preliminary data.</text>
</comment>
<evidence type="ECO:0000256" key="7">
    <source>
        <dbReference type="SAM" id="SignalP"/>
    </source>
</evidence>
<feature type="chain" id="PRO_5043977313" evidence="7">
    <location>
        <begin position="22"/>
        <end position="347"/>
    </location>
</feature>
<feature type="compositionally biased region" description="Acidic residues" evidence="6">
    <location>
        <begin position="298"/>
        <end position="324"/>
    </location>
</feature>
<reference evidence="8 9" key="1">
    <citation type="journal article" date="2021" name="Elife">
        <title>Chloroplast acquisition without the gene transfer in kleptoplastic sea slugs, Plakobranchus ocellatus.</title>
        <authorList>
            <person name="Maeda T."/>
            <person name="Takahashi S."/>
            <person name="Yoshida T."/>
            <person name="Shimamura S."/>
            <person name="Takaki Y."/>
            <person name="Nagai Y."/>
            <person name="Toyoda A."/>
            <person name="Suzuki Y."/>
            <person name="Arimoto A."/>
            <person name="Ishii H."/>
            <person name="Satoh N."/>
            <person name="Nishiyama T."/>
            <person name="Hasebe M."/>
            <person name="Maruyama T."/>
            <person name="Minagawa J."/>
            <person name="Obokata J."/>
            <person name="Shigenobu S."/>
        </authorList>
    </citation>
    <scope>NUCLEOTIDE SEQUENCE [LARGE SCALE GENOMIC DNA]</scope>
</reference>
<evidence type="ECO:0000256" key="2">
    <source>
        <dbReference type="ARBA" id="ARBA00007604"/>
    </source>
</evidence>
<dbReference type="EMBL" id="BLXT01001552">
    <property type="protein sequence ID" value="GFN86641.1"/>
    <property type="molecule type" value="Genomic_DNA"/>
</dbReference>
<feature type="compositionally biased region" description="Low complexity" evidence="6">
    <location>
        <begin position="285"/>
        <end position="297"/>
    </location>
</feature>